<feature type="transmembrane region" description="Helical" evidence="5">
    <location>
        <begin position="46"/>
        <end position="67"/>
    </location>
</feature>
<comment type="caution">
    <text evidence="6">The sequence shown here is derived from an EMBL/GenBank/DDBJ whole genome shotgun (WGS) entry which is preliminary data.</text>
</comment>
<feature type="compositionally biased region" description="Pro residues" evidence="4">
    <location>
        <begin position="129"/>
        <end position="148"/>
    </location>
</feature>
<dbReference type="PANTHER" id="PTHR44858">
    <property type="entry name" value="TETRATRICOPEPTIDE REPEAT PROTEIN 6"/>
    <property type="match status" value="1"/>
</dbReference>
<keyword evidence="5" id="KW-1133">Transmembrane helix</keyword>
<organism evidence="6 7">
    <name type="scientific">Varunaivibrio sulfuroxidans</name>
    <dbReference type="NCBI Taxonomy" id="1773489"/>
    <lineage>
        <taxon>Bacteria</taxon>
        <taxon>Pseudomonadati</taxon>
        <taxon>Pseudomonadota</taxon>
        <taxon>Alphaproteobacteria</taxon>
        <taxon>Rhodospirillales</taxon>
        <taxon>Magnetovibrionaceae</taxon>
        <taxon>Varunaivibrio</taxon>
    </lineage>
</organism>
<dbReference type="SUPFAM" id="SSF48452">
    <property type="entry name" value="TPR-like"/>
    <property type="match status" value="1"/>
</dbReference>
<evidence type="ECO:0000313" key="6">
    <source>
        <dbReference type="EMBL" id="TCS64357.1"/>
    </source>
</evidence>
<dbReference type="InterPro" id="IPR019734">
    <property type="entry name" value="TPR_rpt"/>
</dbReference>
<reference evidence="6 7" key="1">
    <citation type="submission" date="2019-03" db="EMBL/GenBank/DDBJ databases">
        <title>Genomic Encyclopedia of Type Strains, Phase IV (KMG-IV): sequencing the most valuable type-strain genomes for metagenomic binning, comparative biology and taxonomic classification.</title>
        <authorList>
            <person name="Goeker M."/>
        </authorList>
    </citation>
    <scope>NUCLEOTIDE SEQUENCE [LARGE SCALE GENOMIC DNA]</scope>
    <source>
        <strain evidence="6 7">DSM 101688</strain>
    </source>
</reference>
<dbReference type="InterPro" id="IPR050498">
    <property type="entry name" value="Ycf3"/>
</dbReference>
<evidence type="ECO:0000313" key="7">
    <source>
        <dbReference type="Proteomes" id="UP000295304"/>
    </source>
</evidence>
<dbReference type="InterPro" id="IPR013105">
    <property type="entry name" value="TPR_2"/>
</dbReference>
<feature type="region of interest" description="Disordered" evidence="4">
    <location>
        <begin position="69"/>
        <end position="186"/>
    </location>
</feature>
<evidence type="ECO:0000256" key="2">
    <source>
        <dbReference type="ARBA" id="ARBA00022803"/>
    </source>
</evidence>
<dbReference type="SMART" id="SM00028">
    <property type="entry name" value="TPR"/>
    <property type="match status" value="4"/>
</dbReference>
<gene>
    <name evidence="6" type="ORF">EDD55_102402</name>
</gene>
<sequence length="413" mass="45427">MSYILDALRKSEAQRNKETPPSAENFTLGETNTLGFRRIGAWFKPAVAIAVFFTLLALVAIIAKVSIRAPSPSPRAAASQSPPPVAQQKGPRASVPQPIEETVASPRASTTRPSHTSLARTDMLARTPVRPPPHPIPTPFRPTSPPHPTQKNTSAAAPSSVSGSPTPAATKPAARHSEAGPTKSAQDILKQGWKNINEGLFNQAYDDFSQAVALEPGFAKAWFARGWAEEKRGHREGAIADYSRVLKLTPGDAQSFLSRGVLRFYNDDFDRAALDFKSAARFARPELERYALLWLYVADRRGDVKRDADLQDYLRTIDLTPWPGVILKHFDAKASREDVERGIAQSDDVKGQRRRACVAYYFLGQKALIDGDPIQAKTDFNRAVQTGVTDYRQYEAAQFALRRLSVAPGNTRP</sequence>
<dbReference type="OrthoDB" id="649979at2"/>
<dbReference type="RefSeq" id="WP_132938300.1">
    <property type="nucleotide sequence ID" value="NZ_CP119676.1"/>
</dbReference>
<feature type="compositionally biased region" description="Low complexity" evidence="4">
    <location>
        <begin position="69"/>
        <end position="80"/>
    </location>
</feature>
<name>A0A4R3JEX9_9PROT</name>
<feature type="repeat" description="TPR" evidence="3">
    <location>
        <begin position="219"/>
        <end position="252"/>
    </location>
</feature>
<proteinExistence type="predicted"/>
<keyword evidence="7" id="KW-1185">Reference proteome</keyword>
<keyword evidence="5" id="KW-0812">Transmembrane</keyword>
<dbReference type="Gene3D" id="1.25.40.10">
    <property type="entry name" value="Tetratricopeptide repeat domain"/>
    <property type="match status" value="1"/>
</dbReference>
<dbReference type="PROSITE" id="PS50005">
    <property type="entry name" value="TPR"/>
    <property type="match status" value="1"/>
</dbReference>
<evidence type="ECO:0000256" key="5">
    <source>
        <dbReference type="SAM" id="Phobius"/>
    </source>
</evidence>
<keyword evidence="1" id="KW-0677">Repeat</keyword>
<feature type="compositionally biased region" description="Low complexity" evidence="4">
    <location>
        <begin position="153"/>
        <end position="170"/>
    </location>
</feature>
<accession>A0A4R3JEX9</accession>
<dbReference type="PANTHER" id="PTHR44858:SF1">
    <property type="entry name" value="UDP-N-ACETYLGLUCOSAMINE--PEPTIDE N-ACETYLGLUCOSAMINYLTRANSFERASE SPINDLY-RELATED"/>
    <property type="match status" value="1"/>
</dbReference>
<dbReference type="InterPro" id="IPR011990">
    <property type="entry name" value="TPR-like_helical_dom_sf"/>
</dbReference>
<dbReference type="Proteomes" id="UP000295304">
    <property type="component" value="Unassembled WGS sequence"/>
</dbReference>
<dbReference type="AlphaFoldDB" id="A0A4R3JEX9"/>
<evidence type="ECO:0000256" key="3">
    <source>
        <dbReference type="PROSITE-ProRule" id="PRU00339"/>
    </source>
</evidence>
<keyword evidence="5" id="KW-0472">Membrane</keyword>
<evidence type="ECO:0000256" key="1">
    <source>
        <dbReference type="ARBA" id="ARBA00022737"/>
    </source>
</evidence>
<dbReference type="Pfam" id="PF07719">
    <property type="entry name" value="TPR_2"/>
    <property type="match status" value="1"/>
</dbReference>
<dbReference type="EMBL" id="SLZW01000002">
    <property type="protein sequence ID" value="TCS64357.1"/>
    <property type="molecule type" value="Genomic_DNA"/>
</dbReference>
<feature type="compositionally biased region" description="Polar residues" evidence="4">
    <location>
        <begin position="107"/>
        <end position="119"/>
    </location>
</feature>
<evidence type="ECO:0000256" key="4">
    <source>
        <dbReference type="SAM" id="MobiDB-lite"/>
    </source>
</evidence>
<keyword evidence="2 3" id="KW-0802">TPR repeat</keyword>
<protein>
    <submittedName>
        <fullName evidence="6">Tetratricopeptide repeat protein</fullName>
    </submittedName>
</protein>